<feature type="transmembrane region" description="Helical" evidence="2">
    <location>
        <begin position="306"/>
        <end position="328"/>
    </location>
</feature>
<feature type="transmembrane region" description="Helical" evidence="2">
    <location>
        <begin position="217"/>
        <end position="243"/>
    </location>
</feature>
<feature type="region of interest" description="Disordered" evidence="1">
    <location>
        <begin position="1"/>
        <end position="30"/>
    </location>
</feature>
<comment type="caution">
    <text evidence="4">The sequence shown here is derived from an EMBL/GenBank/DDBJ whole genome shotgun (WGS) entry which is preliminary data.</text>
</comment>
<evidence type="ECO:0000259" key="3">
    <source>
        <dbReference type="Pfam" id="PF01757"/>
    </source>
</evidence>
<evidence type="ECO:0000313" key="4">
    <source>
        <dbReference type="EMBL" id="TWU67455.1"/>
    </source>
</evidence>
<evidence type="ECO:0000313" key="5">
    <source>
        <dbReference type="Proteomes" id="UP000316476"/>
    </source>
</evidence>
<proteinExistence type="predicted"/>
<dbReference type="InterPro" id="IPR002656">
    <property type="entry name" value="Acyl_transf_3_dom"/>
</dbReference>
<feature type="transmembrane region" description="Helical" evidence="2">
    <location>
        <begin position="164"/>
        <end position="182"/>
    </location>
</feature>
<dbReference type="EMBL" id="SJPZ01000001">
    <property type="protein sequence ID" value="TWU67455.1"/>
    <property type="molecule type" value="Genomic_DNA"/>
</dbReference>
<sequence length="389" mass="42505">MESSAVASAAGPIDVSSPLDDDASAGGEKPATLKPHKRIVELDALRAFAAINLVMFHFTHVYDVKFGYVQPLGWQWPFGAYGTAMFFILSGFVNSMSLMRRRQPADFVAARLIRIVPMFLIVIVANLAVMTLPPLNTTPVSTGQFLANLTLIPRVFGYECIDPVMWTLQVEMLFYLLLVAMFSSGALRNHVRCWGILLVASLVVCPLLDGLKTGHEGAGWFAAASAIRHLLLLDFVPLFAIGFTLYQIKTGVGAMWKNIALITAAMFVFHSIDHGKHNPVATLLIIGMVTMAAYGKIPVLRLKPFVFVSTISYALYLCHNNLGCALIYRLNHGGYPSQVALGVTLLFAFAVGTLVTTRIEQPMTRRLREAWTRYRAPQSVGGGGAELAA</sequence>
<feature type="transmembrane region" description="Helical" evidence="2">
    <location>
        <begin position="115"/>
        <end position="135"/>
    </location>
</feature>
<name>A0A5C6G0N8_9PLAN</name>
<dbReference type="RefSeq" id="WP_146413867.1">
    <property type="nucleotide sequence ID" value="NZ_SJPZ01000001.1"/>
</dbReference>
<feature type="transmembrane region" description="Helical" evidence="2">
    <location>
        <begin position="278"/>
        <end position="294"/>
    </location>
</feature>
<protein>
    <submittedName>
        <fullName evidence="4">O-acetyltransferase OatA</fullName>
        <ecNumber evidence="4">2.3.1.-</ecNumber>
    </submittedName>
</protein>
<dbReference type="AlphaFoldDB" id="A0A5C6G0N8"/>
<keyword evidence="4" id="KW-0012">Acyltransferase</keyword>
<evidence type="ECO:0000256" key="2">
    <source>
        <dbReference type="SAM" id="Phobius"/>
    </source>
</evidence>
<dbReference type="Proteomes" id="UP000316476">
    <property type="component" value="Unassembled WGS sequence"/>
</dbReference>
<dbReference type="GO" id="GO:0016747">
    <property type="term" value="F:acyltransferase activity, transferring groups other than amino-acyl groups"/>
    <property type="evidence" value="ECO:0007669"/>
    <property type="project" value="InterPro"/>
</dbReference>
<evidence type="ECO:0000256" key="1">
    <source>
        <dbReference type="SAM" id="MobiDB-lite"/>
    </source>
</evidence>
<keyword evidence="2" id="KW-1133">Transmembrane helix</keyword>
<keyword evidence="2" id="KW-0472">Membrane</keyword>
<dbReference type="Pfam" id="PF01757">
    <property type="entry name" value="Acyl_transf_3"/>
    <property type="match status" value="1"/>
</dbReference>
<feature type="transmembrane region" description="Helical" evidence="2">
    <location>
        <begin position="255"/>
        <end position="272"/>
    </location>
</feature>
<keyword evidence="4" id="KW-0808">Transferase</keyword>
<gene>
    <name evidence="4" type="primary">oatA</name>
    <name evidence="4" type="ORF">V7x_30290</name>
</gene>
<dbReference type="InterPro" id="IPR050879">
    <property type="entry name" value="Acyltransferase_3"/>
</dbReference>
<dbReference type="PANTHER" id="PTHR23028">
    <property type="entry name" value="ACETYLTRANSFERASE"/>
    <property type="match status" value="1"/>
</dbReference>
<keyword evidence="2" id="KW-0812">Transmembrane</keyword>
<feature type="transmembrane region" description="Helical" evidence="2">
    <location>
        <begin position="340"/>
        <end position="359"/>
    </location>
</feature>
<dbReference type="OrthoDB" id="9796461at2"/>
<dbReference type="PANTHER" id="PTHR23028:SF131">
    <property type="entry name" value="BLR2367 PROTEIN"/>
    <property type="match status" value="1"/>
</dbReference>
<organism evidence="4 5">
    <name type="scientific">Crateriforma conspicua</name>
    <dbReference type="NCBI Taxonomy" id="2527996"/>
    <lineage>
        <taxon>Bacteria</taxon>
        <taxon>Pseudomonadati</taxon>
        <taxon>Planctomycetota</taxon>
        <taxon>Planctomycetia</taxon>
        <taxon>Planctomycetales</taxon>
        <taxon>Planctomycetaceae</taxon>
        <taxon>Crateriforma</taxon>
    </lineage>
</organism>
<reference evidence="4 5" key="1">
    <citation type="submission" date="2019-02" db="EMBL/GenBank/DDBJ databases">
        <title>Deep-cultivation of Planctomycetes and their phenomic and genomic characterization uncovers novel biology.</title>
        <authorList>
            <person name="Wiegand S."/>
            <person name="Jogler M."/>
            <person name="Boedeker C."/>
            <person name="Pinto D."/>
            <person name="Vollmers J."/>
            <person name="Rivas-Marin E."/>
            <person name="Kohn T."/>
            <person name="Peeters S.H."/>
            <person name="Heuer A."/>
            <person name="Rast P."/>
            <person name="Oberbeckmann S."/>
            <person name="Bunk B."/>
            <person name="Jeske O."/>
            <person name="Meyerdierks A."/>
            <person name="Storesund J.E."/>
            <person name="Kallscheuer N."/>
            <person name="Luecker S."/>
            <person name="Lage O.M."/>
            <person name="Pohl T."/>
            <person name="Merkel B.J."/>
            <person name="Hornburger P."/>
            <person name="Mueller R.-W."/>
            <person name="Bruemmer F."/>
            <person name="Labrenz M."/>
            <person name="Spormann A.M."/>
            <person name="Op Den Camp H."/>
            <person name="Overmann J."/>
            <person name="Amann R."/>
            <person name="Jetten M.S.M."/>
            <person name="Mascher T."/>
            <person name="Medema M.H."/>
            <person name="Devos D.P."/>
            <person name="Kaster A.-K."/>
            <person name="Ovreas L."/>
            <person name="Rohde M."/>
            <person name="Galperin M.Y."/>
            <person name="Jogler C."/>
        </authorList>
    </citation>
    <scope>NUCLEOTIDE SEQUENCE [LARGE SCALE GENOMIC DNA]</scope>
    <source>
        <strain evidence="4 5">V7</strain>
    </source>
</reference>
<accession>A0A5C6G0N8</accession>
<dbReference type="GO" id="GO:0000271">
    <property type="term" value="P:polysaccharide biosynthetic process"/>
    <property type="evidence" value="ECO:0007669"/>
    <property type="project" value="TreeGrafter"/>
</dbReference>
<feature type="domain" description="Acyltransferase 3" evidence="3">
    <location>
        <begin position="40"/>
        <end position="352"/>
    </location>
</feature>
<dbReference type="GO" id="GO:0016020">
    <property type="term" value="C:membrane"/>
    <property type="evidence" value="ECO:0007669"/>
    <property type="project" value="TreeGrafter"/>
</dbReference>
<feature type="transmembrane region" description="Helical" evidence="2">
    <location>
        <begin position="194"/>
        <end position="211"/>
    </location>
</feature>
<feature type="transmembrane region" description="Helical" evidence="2">
    <location>
        <begin position="44"/>
        <end position="62"/>
    </location>
</feature>
<feature type="transmembrane region" description="Helical" evidence="2">
    <location>
        <begin position="74"/>
        <end position="94"/>
    </location>
</feature>
<dbReference type="EC" id="2.3.1.-" evidence="4"/>